<proteinExistence type="predicted"/>
<accession>A0A645BAT9</accession>
<protein>
    <submittedName>
        <fullName evidence="1">Uncharacterized protein</fullName>
    </submittedName>
</protein>
<dbReference type="EMBL" id="VSSQ01018718">
    <property type="protein sequence ID" value="MPM62158.1"/>
    <property type="molecule type" value="Genomic_DNA"/>
</dbReference>
<evidence type="ECO:0000313" key="1">
    <source>
        <dbReference type="EMBL" id="MPM62158.1"/>
    </source>
</evidence>
<sequence length="78" mass="8878">MVTLEVFHPGLPDWRGVEVGDSLEEVMAVYPEAIQYRTEGGGFGLDYNPSPDYPGRFASFYFNQDRTLSSFLLKYAFD</sequence>
<gene>
    <name evidence="1" type="ORF">SDC9_109024</name>
</gene>
<dbReference type="AlphaFoldDB" id="A0A645BAT9"/>
<comment type="caution">
    <text evidence="1">The sequence shown here is derived from an EMBL/GenBank/DDBJ whole genome shotgun (WGS) entry which is preliminary data.</text>
</comment>
<reference evidence="1" key="1">
    <citation type="submission" date="2019-08" db="EMBL/GenBank/DDBJ databases">
        <authorList>
            <person name="Kucharzyk K."/>
            <person name="Murdoch R.W."/>
            <person name="Higgins S."/>
            <person name="Loffler F."/>
        </authorList>
    </citation>
    <scope>NUCLEOTIDE SEQUENCE</scope>
</reference>
<name>A0A645BAT9_9ZZZZ</name>
<organism evidence="1">
    <name type="scientific">bioreactor metagenome</name>
    <dbReference type="NCBI Taxonomy" id="1076179"/>
    <lineage>
        <taxon>unclassified sequences</taxon>
        <taxon>metagenomes</taxon>
        <taxon>ecological metagenomes</taxon>
    </lineage>
</organism>